<dbReference type="SUPFAM" id="SSF46785">
    <property type="entry name" value="Winged helix' DNA-binding domain"/>
    <property type="match status" value="1"/>
</dbReference>
<evidence type="ECO:0000256" key="1">
    <source>
        <dbReference type="ARBA" id="ARBA00009437"/>
    </source>
</evidence>
<evidence type="ECO:0000256" key="5">
    <source>
        <dbReference type="ARBA" id="ARBA00054626"/>
    </source>
</evidence>
<dbReference type="AlphaFoldDB" id="A0A1C3TXF2"/>
<reference evidence="10" key="1">
    <citation type="submission" date="2016-08" db="EMBL/GenBank/DDBJ databases">
        <authorList>
            <person name="Varghese N."/>
            <person name="Submissions Spin"/>
        </authorList>
    </citation>
    <scope>NUCLEOTIDE SEQUENCE [LARGE SCALE GENOMIC DNA]</scope>
    <source>
        <strain evidence="10">HAMBI 2975</strain>
    </source>
</reference>
<dbReference type="PANTHER" id="PTHR30537">
    <property type="entry name" value="HTH-TYPE TRANSCRIPTIONAL REGULATOR"/>
    <property type="match status" value="1"/>
</dbReference>
<dbReference type="InterPro" id="IPR036390">
    <property type="entry name" value="WH_DNA-bd_sf"/>
</dbReference>
<dbReference type="Proteomes" id="UP000199101">
    <property type="component" value="Unassembled WGS sequence"/>
</dbReference>
<evidence type="ECO:0000256" key="2">
    <source>
        <dbReference type="ARBA" id="ARBA00023015"/>
    </source>
</evidence>
<accession>A0A1C3TXF2</accession>
<keyword evidence="10" id="KW-1185">Reference proteome</keyword>
<gene>
    <name evidence="9" type="ORF">GA0061103_1162</name>
</gene>
<evidence type="ECO:0000256" key="3">
    <source>
        <dbReference type="ARBA" id="ARBA00023125"/>
    </source>
</evidence>
<dbReference type="EMBL" id="FMAG01000001">
    <property type="protein sequence ID" value="SCB07967.1"/>
    <property type="molecule type" value="Genomic_DNA"/>
</dbReference>
<dbReference type="PROSITE" id="PS50931">
    <property type="entry name" value="HTH_LYSR"/>
    <property type="match status" value="1"/>
</dbReference>
<evidence type="ECO:0000256" key="7">
    <source>
        <dbReference type="ARBA" id="ARBA00083243"/>
    </source>
</evidence>
<dbReference type="CDD" id="cd08474">
    <property type="entry name" value="PBP2_CrgA_like_5"/>
    <property type="match status" value="1"/>
</dbReference>
<dbReference type="GO" id="GO:0006351">
    <property type="term" value="P:DNA-templated transcription"/>
    <property type="evidence" value="ECO:0007669"/>
    <property type="project" value="TreeGrafter"/>
</dbReference>
<keyword evidence="4" id="KW-0804">Transcription</keyword>
<dbReference type="FunFam" id="1.10.10.10:FF:000001">
    <property type="entry name" value="LysR family transcriptional regulator"/>
    <property type="match status" value="1"/>
</dbReference>
<dbReference type="Pfam" id="PF00126">
    <property type="entry name" value="HTH_1"/>
    <property type="match status" value="1"/>
</dbReference>
<dbReference type="InterPro" id="IPR036388">
    <property type="entry name" value="WH-like_DNA-bd_sf"/>
</dbReference>
<evidence type="ECO:0000259" key="8">
    <source>
        <dbReference type="PROSITE" id="PS50931"/>
    </source>
</evidence>
<protein>
    <recommendedName>
        <fullName evidence="6">HTH-type transcriptional regulator TtuA</fullName>
    </recommendedName>
    <alternativeName>
        <fullName evidence="7">Tartrate utilization transcriptional regulator</fullName>
    </alternativeName>
</protein>
<proteinExistence type="inferred from homology"/>
<feature type="domain" description="HTH lysR-type" evidence="8">
    <location>
        <begin position="4"/>
        <end position="61"/>
    </location>
</feature>
<evidence type="ECO:0000313" key="10">
    <source>
        <dbReference type="Proteomes" id="UP000199101"/>
    </source>
</evidence>
<comment type="function">
    <text evidence="5">Transcriptional regulator of the ttuABCDE tartrate utilization operon.</text>
</comment>
<keyword evidence="3 9" id="KW-0238">DNA-binding</keyword>
<dbReference type="PRINTS" id="PR00039">
    <property type="entry name" value="HTHLYSR"/>
</dbReference>
<dbReference type="STRING" id="410764.GA0061103_1162"/>
<name>A0A1C3TXF2_9HYPH</name>
<dbReference type="RefSeq" id="WP_092706143.1">
    <property type="nucleotide sequence ID" value="NZ_FMAG01000001.1"/>
</dbReference>
<dbReference type="Gene3D" id="3.40.190.290">
    <property type="match status" value="1"/>
</dbReference>
<evidence type="ECO:0000256" key="6">
    <source>
        <dbReference type="ARBA" id="ARBA00067332"/>
    </source>
</evidence>
<sequence>MLRENVNDLLFFLAVARERSFTRAAAQLGVSQSALSHTVRQLEERMGVRLLTRTTRSVSPTPAGERLLQSLTPRFQEIEAELFAVTELREKPAGTIRITAVDYAVDTYIWPKLARVLQDYPDIHVEIINDYGLTDIVAERFDAGVRLGQTVANGMIAVRIAPDQAFAVVGAPSYFEGRNKPLIPPDLTAHKCINLRLPTHGGNYVWEFEKGSDELRVRVDGQMTFNGIRQVLAAAVDGYGLAYAPYDLVQPDIESGRLVRVLEEWCPPWTGYHLYYPSRRQPSSAFAVVLEALRYRG</sequence>
<dbReference type="InterPro" id="IPR058163">
    <property type="entry name" value="LysR-type_TF_proteobact-type"/>
</dbReference>
<dbReference type="PANTHER" id="PTHR30537:SF1">
    <property type="entry name" value="HTH-TYPE TRANSCRIPTIONAL REGULATOR PGRR"/>
    <property type="match status" value="1"/>
</dbReference>
<evidence type="ECO:0000256" key="4">
    <source>
        <dbReference type="ARBA" id="ARBA00023163"/>
    </source>
</evidence>
<evidence type="ECO:0000313" key="9">
    <source>
        <dbReference type="EMBL" id="SCB07967.1"/>
    </source>
</evidence>
<dbReference type="SUPFAM" id="SSF53850">
    <property type="entry name" value="Periplasmic binding protein-like II"/>
    <property type="match status" value="1"/>
</dbReference>
<comment type="similarity">
    <text evidence="1">Belongs to the LysR transcriptional regulatory family.</text>
</comment>
<dbReference type="InterPro" id="IPR000847">
    <property type="entry name" value="LysR_HTH_N"/>
</dbReference>
<dbReference type="GO" id="GO:0003700">
    <property type="term" value="F:DNA-binding transcription factor activity"/>
    <property type="evidence" value="ECO:0007669"/>
    <property type="project" value="InterPro"/>
</dbReference>
<dbReference type="OrthoDB" id="9813056at2"/>
<dbReference type="GO" id="GO:0043565">
    <property type="term" value="F:sequence-specific DNA binding"/>
    <property type="evidence" value="ECO:0007669"/>
    <property type="project" value="TreeGrafter"/>
</dbReference>
<dbReference type="FunFam" id="3.40.190.290:FF:000012">
    <property type="entry name" value="Transcriptional regulator, LysR family"/>
    <property type="match status" value="1"/>
</dbReference>
<dbReference type="Pfam" id="PF03466">
    <property type="entry name" value="LysR_substrate"/>
    <property type="match status" value="1"/>
</dbReference>
<dbReference type="Gene3D" id="1.10.10.10">
    <property type="entry name" value="Winged helix-like DNA-binding domain superfamily/Winged helix DNA-binding domain"/>
    <property type="match status" value="1"/>
</dbReference>
<dbReference type="InterPro" id="IPR005119">
    <property type="entry name" value="LysR_subst-bd"/>
</dbReference>
<organism evidence="9 10">
    <name type="scientific">Rhizobium multihospitium</name>
    <dbReference type="NCBI Taxonomy" id="410764"/>
    <lineage>
        <taxon>Bacteria</taxon>
        <taxon>Pseudomonadati</taxon>
        <taxon>Pseudomonadota</taxon>
        <taxon>Alphaproteobacteria</taxon>
        <taxon>Hyphomicrobiales</taxon>
        <taxon>Rhizobiaceae</taxon>
        <taxon>Rhizobium/Agrobacterium group</taxon>
        <taxon>Rhizobium</taxon>
    </lineage>
</organism>
<keyword evidence="2" id="KW-0805">Transcription regulation</keyword>